<feature type="region of interest" description="Disordered" evidence="16">
    <location>
        <begin position="122"/>
        <end position="164"/>
    </location>
</feature>
<evidence type="ECO:0000256" key="13">
    <source>
        <dbReference type="ARBA" id="ARBA00023180"/>
    </source>
</evidence>
<evidence type="ECO:0000256" key="6">
    <source>
        <dbReference type="ARBA" id="ARBA00022617"/>
    </source>
</evidence>
<dbReference type="PROSITE" id="PS52012">
    <property type="entry name" value="CFEM"/>
    <property type="match status" value="1"/>
</dbReference>
<evidence type="ECO:0000256" key="15">
    <source>
        <dbReference type="PROSITE-ProRule" id="PRU01356"/>
    </source>
</evidence>
<comment type="similarity">
    <text evidence="3">Belongs to the RBT5 family.</text>
</comment>
<keyword evidence="12 15" id="KW-1015">Disulfide bond</keyword>
<protein>
    <recommendedName>
        <fullName evidence="18">CFEM domain-containing protein</fullName>
    </recommendedName>
</protein>
<comment type="caution">
    <text evidence="19">The sequence shown here is derived from an EMBL/GenBank/DDBJ whole genome shotgun (WGS) entry which is preliminary data.</text>
</comment>
<keyword evidence="20" id="KW-1185">Reference proteome</keyword>
<dbReference type="PANTHER" id="PTHR37928">
    <property type="entry name" value="CFEM DOMAIN PROTEIN (AFU_ORTHOLOGUE AFUA_6G14090)"/>
    <property type="match status" value="1"/>
</dbReference>
<evidence type="ECO:0000259" key="18">
    <source>
        <dbReference type="PROSITE" id="PS52012"/>
    </source>
</evidence>
<dbReference type="EMBL" id="NKUJ01000012">
    <property type="protein sequence ID" value="RMJ19042.1"/>
    <property type="molecule type" value="Genomic_DNA"/>
</dbReference>
<evidence type="ECO:0000313" key="19">
    <source>
        <dbReference type="EMBL" id="RMJ19042.1"/>
    </source>
</evidence>
<dbReference type="GO" id="GO:0005576">
    <property type="term" value="C:extracellular region"/>
    <property type="evidence" value="ECO:0007669"/>
    <property type="project" value="UniProtKB-SubCell"/>
</dbReference>
<keyword evidence="9 17" id="KW-0732">Signal</keyword>
<organism evidence="19 20">
    <name type="scientific">Fusarium kuroshium</name>
    <dbReference type="NCBI Taxonomy" id="2010991"/>
    <lineage>
        <taxon>Eukaryota</taxon>
        <taxon>Fungi</taxon>
        <taxon>Dikarya</taxon>
        <taxon>Ascomycota</taxon>
        <taxon>Pezizomycotina</taxon>
        <taxon>Sordariomycetes</taxon>
        <taxon>Hypocreomycetidae</taxon>
        <taxon>Hypocreales</taxon>
        <taxon>Nectriaceae</taxon>
        <taxon>Fusarium</taxon>
        <taxon>Fusarium solani species complex</taxon>
    </lineage>
</organism>
<dbReference type="Proteomes" id="UP000277212">
    <property type="component" value="Unassembled WGS sequence"/>
</dbReference>
<dbReference type="AlphaFoldDB" id="A0A3M2SPD7"/>
<keyword evidence="11" id="KW-0472">Membrane</keyword>
<dbReference type="SMART" id="SM00747">
    <property type="entry name" value="CFEM"/>
    <property type="match status" value="1"/>
</dbReference>
<evidence type="ECO:0000256" key="14">
    <source>
        <dbReference type="ARBA" id="ARBA00023288"/>
    </source>
</evidence>
<accession>A0A3M2SPD7</accession>
<evidence type="ECO:0000256" key="8">
    <source>
        <dbReference type="ARBA" id="ARBA00022723"/>
    </source>
</evidence>
<dbReference type="PANTHER" id="PTHR37928:SF2">
    <property type="entry name" value="GPI ANCHORED CFEM DOMAIN PROTEIN (AFU_ORTHOLOGUE AFUA_6G10580)"/>
    <property type="match status" value="1"/>
</dbReference>
<reference evidence="19 20" key="1">
    <citation type="submission" date="2017-06" db="EMBL/GenBank/DDBJ databases">
        <title>Comparative genomic analysis of Ambrosia Fusariam Clade fungi.</title>
        <authorList>
            <person name="Stajich J.E."/>
            <person name="Carrillo J."/>
            <person name="Kijimoto T."/>
            <person name="Eskalen A."/>
            <person name="O'Donnell K."/>
            <person name="Kasson M."/>
        </authorList>
    </citation>
    <scope>NUCLEOTIDE SEQUENCE [LARGE SCALE GENOMIC DNA]</scope>
    <source>
        <strain evidence="19">UCR3666</strain>
    </source>
</reference>
<keyword evidence="4" id="KW-1003">Cell membrane</keyword>
<sequence length="180" mass="17814">MKSTFFIAALFAGLASAQQDKLPTCAQPCVDKYTTGKGIAGCGQFDFKCICSNESFLDGIACCLEDECDDEGKEAAVDYAKKICSTSGVEVPDEVVCKDSAKESANTSASAASASASKTAASDASSGTASGTAADTTETGTSTETSGSDAAETSSTDSGNGASRGTAAGVLGAVMMALAL</sequence>
<feature type="chain" id="PRO_5018337058" description="CFEM domain-containing protein" evidence="17">
    <location>
        <begin position="18"/>
        <end position="180"/>
    </location>
</feature>
<feature type="signal peptide" evidence="17">
    <location>
        <begin position="1"/>
        <end position="17"/>
    </location>
</feature>
<keyword evidence="8 15" id="KW-0479">Metal-binding</keyword>
<evidence type="ECO:0000256" key="16">
    <source>
        <dbReference type="SAM" id="MobiDB-lite"/>
    </source>
</evidence>
<keyword evidence="14" id="KW-0449">Lipoprotein</keyword>
<feature type="domain" description="CFEM" evidence="18">
    <location>
        <begin position="1"/>
        <end position="111"/>
    </location>
</feature>
<evidence type="ECO:0000256" key="2">
    <source>
        <dbReference type="ARBA" id="ARBA00004613"/>
    </source>
</evidence>
<evidence type="ECO:0000256" key="5">
    <source>
        <dbReference type="ARBA" id="ARBA00022525"/>
    </source>
</evidence>
<feature type="binding site" description="axial binding residue" evidence="15">
    <location>
        <position position="46"/>
    </location>
    <ligand>
        <name>heme</name>
        <dbReference type="ChEBI" id="CHEBI:30413"/>
    </ligand>
    <ligandPart>
        <name>Fe</name>
        <dbReference type="ChEBI" id="CHEBI:18248"/>
    </ligandPart>
</feature>
<gene>
    <name evidence="19" type="ORF">CDV36_001264</name>
</gene>
<keyword evidence="13" id="KW-0325">Glycoprotein</keyword>
<keyword evidence="7" id="KW-0336">GPI-anchor</keyword>
<keyword evidence="10 15" id="KW-0408">Iron</keyword>
<evidence type="ECO:0000256" key="17">
    <source>
        <dbReference type="SAM" id="SignalP"/>
    </source>
</evidence>
<evidence type="ECO:0000256" key="12">
    <source>
        <dbReference type="ARBA" id="ARBA00023157"/>
    </source>
</evidence>
<keyword evidence="6 15" id="KW-0349">Heme</keyword>
<feature type="compositionally biased region" description="Low complexity" evidence="16">
    <location>
        <begin position="122"/>
        <end position="158"/>
    </location>
</feature>
<evidence type="ECO:0000313" key="20">
    <source>
        <dbReference type="Proteomes" id="UP000277212"/>
    </source>
</evidence>
<evidence type="ECO:0000256" key="7">
    <source>
        <dbReference type="ARBA" id="ARBA00022622"/>
    </source>
</evidence>
<proteinExistence type="inferred from homology"/>
<comment type="caution">
    <text evidence="15">Lacks conserved residue(s) required for the propagation of feature annotation.</text>
</comment>
<dbReference type="STRING" id="2010991.A0A3M2SPD7"/>
<evidence type="ECO:0000256" key="1">
    <source>
        <dbReference type="ARBA" id="ARBA00004609"/>
    </source>
</evidence>
<dbReference type="GO" id="GO:0098552">
    <property type="term" value="C:side of membrane"/>
    <property type="evidence" value="ECO:0007669"/>
    <property type="project" value="UniProtKB-KW"/>
</dbReference>
<feature type="disulfide bond" evidence="15">
    <location>
        <begin position="51"/>
        <end position="84"/>
    </location>
</feature>
<name>A0A3M2SPD7_9HYPO</name>
<dbReference type="OrthoDB" id="3065412at2759"/>
<dbReference type="GO" id="GO:0046872">
    <property type="term" value="F:metal ion binding"/>
    <property type="evidence" value="ECO:0007669"/>
    <property type="project" value="UniProtKB-UniRule"/>
</dbReference>
<evidence type="ECO:0000256" key="11">
    <source>
        <dbReference type="ARBA" id="ARBA00023136"/>
    </source>
</evidence>
<evidence type="ECO:0000256" key="4">
    <source>
        <dbReference type="ARBA" id="ARBA00022475"/>
    </source>
</evidence>
<evidence type="ECO:0000256" key="10">
    <source>
        <dbReference type="ARBA" id="ARBA00023004"/>
    </source>
</evidence>
<comment type="subcellular location">
    <subcellularLocation>
        <location evidence="1">Cell membrane</location>
        <topology evidence="1">Lipid-anchor</topology>
        <topology evidence="1">GPI-anchor</topology>
    </subcellularLocation>
    <subcellularLocation>
        <location evidence="2">Secreted</location>
    </subcellularLocation>
</comment>
<feature type="disulfide bond" evidence="15">
    <location>
        <begin position="42"/>
        <end position="49"/>
    </location>
</feature>
<dbReference type="GO" id="GO:0005886">
    <property type="term" value="C:plasma membrane"/>
    <property type="evidence" value="ECO:0007669"/>
    <property type="project" value="UniProtKB-SubCell"/>
</dbReference>
<evidence type="ECO:0000256" key="9">
    <source>
        <dbReference type="ARBA" id="ARBA00022729"/>
    </source>
</evidence>
<dbReference type="Pfam" id="PF05730">
    <property type="entry name" value="CFEM"/>
    <property type="match status" value="1"/>
</dbReference>
<dbReference type="InterPro" id="IPR008427">
    <property type="entry name" value="Extracellular_membr_CFEM_dom"/>
</dbReference>
<evidence type="ECO:0000256" key="3">
    <source>
        <dbReference type="ARBA" id="ARBA00010031"/>
    </source>
</evidence>
<keyword evidence="5" id="KW-0964">Secreted</keyword>
<dbReference type="InterPro" id="IPR051735">
    <property type="entry name" value="CFEM_domain"/>
</dbReference>